<dbReference type="RefSeq" id="WP_065210027.1">
    <property type="nucleotide sequence ID" value="NZ_CP016177.1"/>
</dbReference>
<evidence type="ECO:0008006" key="4">
    <source>
        <dbReference type="Google" id="ProtNLM"/>
    </source>
</evidence>
<name>A0AAN0XV83_9VIBR</name>
<feature type="transmembrane region" description="Helical" evidence="1">
    <location>
        <begin position="87"/>
        <end position="106"/>
    </location>
</feature>
<protein>
    <recommendedName>
        <fullName evidence="4">Transmembrane protein</fullName>
    </recommendedName>
</protein>
<keyword evidence="1" id="KW-0812">Transmembrane</keyword>
<feature type="transmembrane region" description="Helical" evidence="1">
    <location>
        <begin position="7"/>
        <end position="26"/>
    </location>
</feature>
<keyword evidence="1" id="KW-1133">Transmembrane helix</keyword>
<gene>
    <name evidence="2" type="ORF">A6E01_07985</name>
</gene>
<dbReference type="AlphaFoldDB" id="A0AAN0XV83"/>
<dbReference type="KEGG" id="vbr:A6E01_07985"/>
<proteinExistence type="predicted"/>
<reference evidence="2 3" key="1">
    <citation type="submission" date="2016-06" db="EMBL/GenBank/DDBJ databases">
        <title>Adaptive Radiation by Waves of Gene Transfer Leads to Fine-Scale Resource Partitioning in Marine Microbes.</title>
        <authorList>
            <person name="Hehemann J.-H."/>
            <person name="Arevalo P."/>
            <person name="Datta M.S."/>
            <person name="Yu X."/>
            <person name="Corzett C."/>
            <person name="Henschel A."/>
            <person name="Preheim S.P."/>
            <person name="Timberlake S."/>
            <person name="Alm E.J."/>
            <person name="Polz M.F."/>
        </authorList>
    </citation>
    <scope>NUCLEOTIDE SEQUENCE [LARGE SCALE GENOMIC DNA]</scope>
    <source>
        <strain evidence="2 3">FF50</strain>
    </source>
</reference>
<dbReference type="EMBL" id="CP016177">
    <property type="protein sequence ID" value="ANO33151.1"/>
    <property type="molecule type" value="Genomic_DNA"/>
</dbReference>
<accession>A0AAN0XV83</accession>
<evidence type="ECO:0000256" key="1">
    <source>
        <dbReference type="SAM" id="Phobius"/>
    </source>
</evidence>
<evidence type="ECO:0000313" key="2">
    <source>
        <dbReference type="EMBL" id="ANO33151.1"/>
    </source>
</evidence>
<keyword evidence="1" id="KW-0472">Membrane</keyword>
<dbReference type="Proteomes" id="UP000092018">
    <property type="component" value="Chromosome 1"/>
</dbReference>
<organism evidence="2 3">
    <name type="scientific">Vibrio breoganii</name>
    <dbReference type="NCBI Taxonomy" id="553239"/>
    <lineage>
        <taxon>Bacteria</taxon>
        <taxon>Pseudomonadati</taxon>
        <taxon>Pseudomonadota</taxon>
        <taxon>Gammaproteobacteria</taxon>
        <taxon>Vibrionales</taxon>
        <taxon>Vibrionaceae</taxon>
        <taxon>Vibrio</taxon>
    </lineage>
</organism>
<evidence type="ECO:0000313" key="3">
    <source>
        <dbReference type="Proteomes" id="UP000092018"/>
    </source>
</evidence>
<sequence>MLRLYGAFILVVLLHIVLMFGVYTPISHHELEVFECSNIHCPSSIETAQEEYIGTSVGDWFVDFDSKKHIKAELLERKAYGHRFWEFRWYTVLSLLWLLYILYTGIKHQNDYKALKVRLETTQSQLDSLLGEAKKEIKVTREF</sequence>